<evidence type="ECO:0000313" key="1">
    <source>
        <dbReference type="EMBL" id="KAI0035984.1"/>
    </source>
</evidence>
<proteinExistence type="predicted"/>
<accession>A0ACB8QVY7</accession>
<keyword evidence="2" id="KW-1185">Reference proteome</keyword>
<protein>
    <submittedName>
        <fullName evidence="1">Uncharacterized protein</fullName>
    </submittedName>
</protein>
<dbReference type="EMBL" id="MU273477">
    <property type="protein sequence ID" value="KAI0035984.1"/>
    <property type="molecule type" value="Genomic_DNA"/>
</dbReference>
<reference evidence="1" key="1">
    <citation type="submission" date="2021-02" db="EMBL/GenBank/DDBJ databases">
        <authorList>
            <consortium name="DOE Joint Genome Institute"/>
            <person name="Ahrendt S."/>
            <person name="Looney B.P."/>
            <person name="Miyauchi S."/>
            <person name="Morin E."/>
            <person name="Drula E."/>
            <person name="Courty P.E."/>
            <person name="Chicoki N."/>
            <person name="Fauchery L."/>
            <person name="Kohler A."/>
            <person name="Kuo A."/>
            <person name="Labutti K."/>
            <person name="Pangilinan J."/>
            <person name="Lipzen A."/>
            <person name="Riley R."/>
            <person name="Andreopoulos W."/>
            <person name="He G."/>
            <person name="Johnson J."/>
            <person name="Barry K.W."/>
            <person name="Grigoriev I.V."/>
            <person name="Nagy L."/>
            <person name="Hibbett D."/>
            <person name="Henrissat B."/>
            <person name="Matheny P.B."/>
            <person name="Labbe J."/>
            <person name="Martin F."/>
        </authorList>
    </citation>
    <scope>NUCLEOTIDE SEQUENCE</scope>
    <source>
        <strain evidence="1">EC-137</strain>
    </source>
</reference>
<gene>
    <name evidence="1" type="ORF">K488DRAFT_82595</name>
</gene>
<dbReference type="Proteomes" id="UP000814128">
    <property type="component" value="Unassembled WGS sequence"/>
</dbReference>
<name>A0ACB8QVY7_9AGAM</name>
<reference evidence="1" key="2">
    <citation type="journal article" date="2022" name="New Phytol.">
        <title>Evolutionary transition to the ectomycorrhizal habit in the genomes of a hyperdiverse lineage of mushroom-forming fungi.</title>
        <authorList>
            <person name="Looney B."/>
            <person name="Miyauchi S."/>
            <person name="Morin E."/>
            <person name="Drula E."/>
            <person name="Courty P.E."/>
            <person name="Kohler A."/>
            <person name="Kuo A."/>
            <person name="LaButti K."/>
            <person name="Pangilinan J."/>
            <person name="Lipzen A."/>
            <person name="Riley R."/>
            <person name="Andreopoulos W."/>
            <person name="He G."/>
            <person name="Johnson J."/>
            <person name="Nolan M."/>
            <person name="Tritt A."/>
            <person name="Barry K.W."/>
            <person name="Grigoriev I.V."/>
            <person name="Nagy L.G."/>
            <person name="Hibbett D."/>
            <person name="Henrissat B."/>
            <person name="Matheny P.B."/>
            <person name="Labbe J."/>
            <person name="Martin F.M."/>
        </authorList>
    </citation>
    <scope>NUCLEOTIDE SEQUENCE</scope>
    <source>
        <strain evidence="1">EC-137</strain>
    </source>
</reference>
<comment type="caution">
    <text evidence="1">The sequence shown here is derived from an EMBL/GenBank/DDBJ whole genome shotgun (WGS) entry which is preliminary data.</text>
</comment>
<organism evidence="1 2">
    <name type="scientific">Vararia minispora EC-137</name>
    <dbReference type="NCBI Taxonomy" id="1314806"/>
    <lineage>
        <taxon>Eukaryota</taxon>
        <taxon>Fungi</taxon>
        <taxon>Dikarya</taxon>
        <taxon>Basidiomycota</taxon>
        <taxon>Agaricomycotina</taxon>
        <taxon>Agaricomycetes</taxon>
        <taxon>Russulales</taxon>
        <taxon>Lachnocladiaceae</taxon>
        <taxon>Vararia</taxon>
    </lineage>
</organism>
<sequence>MTSDALQASTSDAALSTGLAGKVKASIVEIKNGRVIFRQKPMSLEKMTETMQETVKFRELLEERIEKREPPLGAVPPEFTPLIGKFIHESDKTSAALAKHIQQVLTPDNDEDADESPTPALSLDAVETCIRSIARRKNYGIDVANYPRAPPAAVCVWRWELSPLNLDWVPKASRDKVSARLAERIQAKKELRELFDALPQTEQDAMLGTRTGSGKLKPQLLNCAASDDSSAVLDLTSPQKLIEGAKKAPVGENENSNDSPVRKGHGRPKEPVDPERAAKEQERLERKNAKAEREKKEKESQAKSRSMMANFFSKPKASSTQASPSKDCGTASSSKVISEFEKTFKPFVLKKGAVLAPPNAFRAAKRRRTGTGREVIVIDDEGSSSDLEIVVRPVDLRSPGYQRQSLTVFFLFVSSEQTQALPIPGTAPPSIVAPRLIDGFKSYHPEPVRSAMTRLTEAEVTGDTAIVKSLHDDLSDRKKYPLKVLIFHEDVRPGYFGTFTRRSRLIGPRTPFARDDVCMDYSYDSGEDWEQEDDAGEDVADGSDAEREEDSGSDGDDMDGWLVDDGEVATPVEERDSFDFGLLPLPDPPKGKRKAEGKEESKGDNSKAKKRKVVVTLVAFTKGPCWETKIGQCPYEPFDQYKIQLLNDTPYPVDPFTFVSAPIEHTKPVAAPAQSTNQSAQSSSNFSNFAIPVLPAHVAAGAPVSDPSLKAPKPKITPKSTFPDAYLTYLCEKVAQMHTGSLPVLVDAVYQDLRSHKVKKNAIEAKIREICAKDARGAVWAVKADHAPLVVKMEA</sequence>
<evidence type="ECO:0000313" key="2">
    <source>
        <dbReference type="Proteomes" id="UP000814128"/>
    </source>
</evidence>